<accession>X0TJS8</accession>
<evidence type="ECO:0000313" key="1">
    <source>
        <dbReference type="EMBL" id="GAF93469.1"/>
    </source>
</evidence>
<organism evidence="1">
    <name type="scientific">marine sediment metagenome</name>
    <dbReference type="NCBI Taxonomy" id="412755"/>
    <lineage>
        <taxon>unclassified sequences</taxon>
        <taxon>metagenomes</taxon>
        <taxon>ecological metagenomes</taxon>
    </lineage>
</organism>
<name>X0TJS8_9ZZZZ</name>
<comment type="caution">
    <text evidence="1">The sequence shown here is derived from an EMBL/GenBank/DDBJ whole genome shotgun (WGS) entry which is preliminary data.</text>
</comment>
<dbReference type="EMBL" id="BARS01019670">
    <property type="protein sequence ID" value="GAF93469.1"/>
    <property type="molecule type" value="Genomic_DNA"/>
</dbReference>
<proteinExistence type="predicted"/>
<gene>
    <name evidence="1" type="ORF">S01H1_31836</name>
</gene>
<reference evidence="1" key="1">
    <citation type="journal article" date="2014" name="Front. Microbiol.">
        <title>High frequency of phylogenetically diverse reductive dehalogenase-homologous genes in deep subseafloor sedimentary metagenomes.</title>
        <authorList>
            <person name="Kawai M."/>
            <person name="Futagami T."/>
            <person name="Toyoda A."/>
            <person name="Takaki Y."/>
            <person name="Nishi S."/>
            <person name="Hori S."/>
            <person name="Arai W."/>
            <person name="Tsubouchi T."/>
            <person name="Morono Y."/>
            <person name="Uchiyama I."/>
            <person name="Ito T."/>
            <person name="Fujiyama A."/>
            <person name="Inagaki F."/>
            <person name="Takami H."/>
        </authorList>
    </citation>
    <scope>NUCLEOTIDE SEQUENCE</scope>
    <source>
        <strain evidence="1">Expedition CK06-06</strain>
    </source>
</reference>
<sequence length="156" mass="17633">MRSLRSSRVPQPNWGERREAMIERATRFEAAFYREPEVTPPIGESGGGMIETEFVLDPWLKLQPEPQRVYMGICGGLRRIEEDICMQGRGIWAVRERREVPPNEVPPIAASNGCTAKNPTTVLPSAYYDDQSSMVRFGLVPLWQPLALPGFVRGIF</sequence>
<protein>
    <submittedName>
        <fullName evidence="1">Uncharacterized protein</fullName>
    </submittedName>
</protein>
<dbReference type="AlphaFoldDB" id="X0TJS8"/>